<reference evidence="1" key="1">
    <citation type="submission" date="2023-07" db="EMBL/GenBank/DDBJ databases">
        <title>Mucosal microbiota of week-old chicken and adult hens.</title>
        <authorList>
            <person name="Volf J."/>
            <person name="Karasova D."/>
            <person name="Crhanova M."/>
            <person name="Faldynova M."/>
            <person name="Prikrylova H."/>
            <person name="Zeman M."/>
            <person name="Babak V."/>
            <person name="Rajova J."/>
            <person name="Rychlik I."/>
        </authorList>
    </citation>
    <scope>NUCLEOTIDE SEQUENCE</scope>
    <source>
        <strain evidence="1">ET902</strain>
    </source>
</reference>
<evidence type="ECO:0000313" key="1">
    <source>
        <dbReference type="EMBL" id="MDO7021104.1"/>
    </source>
</evidence>
<organism evidence="1 2">
    <name type="scientific">Brachyspira innocens</name>
    <dbReference type="NCBI Taxonomy" id="13264"/>
    <lineage>
        <taxon>Bacteria</taxon>
        <taxon>Pseudomonadati</taxon>
        <taxon>Spirochaetota</taxon>
        <taxon>Spirochaetia</taxon>
        <taxon>Brachyspirales</taxon>
        <taxon>Brachyspiraceae</taxon>
        <taxon>Brachyspira</taxon>
    </lineage>
</organism>
<dbReference type="RefSeq" id="WP_304392390.1">
    <property type="nucleotide sequence ID" value="NZ_JAUPBM010000140.1"/>
</dbReference>
<keyword evidence="2" id="KW-1185">Reference proteome</keyword>
<dbReference type="Proteomes" id="UP001175147">
    <property type="component" value="Unassembled WGS sequence"/>
</dbReference>
<evidence type="ECO:0000313" key="2">
    <source>
        <dbReference type="Proteomes" id="UP001175147"/>
    </source>
</evidence>
<gene>
    <name evidence="1" type="ORF">Q5M86_09980</name>
</gene>
<protein>
    <recommendedName>
        <fullName evidence="3">Phosphohydrolase</fullName>
    </recommendedName>
</protein>
<accession>A0ABT8YZ03</accession>
<dbReference type="Gene3D" id="1.10.3210.10">
    <property type="entry name" value="Hypothetical protein af1432"/>
    <property type="match status" value="1"/>
</dbReference>
<dbReference type="EMBL" id="JAUPBM010000140">
    <property type="protein sequence ID" value="MDO7021104.1"/>
    <property type="molecule type" value="Genomic_DNA"/>
</dbReference>
<proteinExistence type="predicted"/>
<evidence type="ECO:0008006" key="3">
    <source>
        <dbReference type="Google" id="ProtNLM"/>
    </source>
</evidence>
<name>A0ABT8YZ03_9SPIR</name>
<comment type="caution">
    <text evidence="1">The sequence shown here is derived from an EMBL/GenBank/DDBJ whole genome shotgun (WGS) entry which is preliminary data.</text>
</comment>
<sequence length="464" mass="54572">MKTCIKSIADKQFDIILINEDGILSFIPYDKAEEVFKSLENNGYIDKCTIYINKQFGDIIGTQESIDVNKQHADIHDINIFYKLYKNCIFESDKEYYNSHFNELISIRHVERIEYLKNSFNKLKMFISQSKLDLELAKLIGNILTDIGIIERLNLIYHLNYIKQNSISNLKDYQNVKKDDLIFADIIGTIVNLLEKEYETFGIFDNLSSFSDDNVISHSNRVFVMMVEFLHYYNEEISRGIASKLRVDYRRKYYSFFNDIGRKFNLLTKADRIEDISRVGFRKIEQNEIKYYARAAFWHDIALVDVLPNIPIVENNEGDNHSILGFNLLKYCMAQNEYTYTTVGLHHEYYGFGYGIFMNMYNKQFANKNFNNIEHILTYDPSDINSLLALSYFPAKVLEIVDSYDSLHIKFSKNKEIGNIANEVISFMYENFLEDNIKIDPIIFHIFIKYLENVRNASIYDCPL</sequence>